<evidence type="ECO:0000256" key="12">
    <source>
        <dbReference type="SAM" id="MobiDB-lite"/>
    </source>
</evidence>
<dbReference type="SMART" id="SM00758">
    <property type="entry name" value="PA14"/>
    <property type="match status" value="4"/>
</dbReference>
<feature type="compositionally biased region" description="Low complexity" evidence="12">
    <location>
        <begin position="3416"/>
        <end position="3429"/>
    </location>
</feature>
<name>A0ABW3AIK4_9MICO</name>
<evidence type="ECO:0000256" key="4">
    <source>
        <dbReference type="ARBA" id="ARBA00022729"/>
    </source>
</evidence>
<dbReference type="Pfam" id="PF11721">
    <property type="entry name" value="Malectin"/>
    <property type="match status" value="1"/>
</dbReference>
<evidence type="ECO:0000256" key="6">
    <source>
        <dbReference type="ARBA" id="ARBA00022989"/>
    </source>
</evidence>
<keyword evidence="10" id="KW-0378">Hydrolase</keyword>
<dbReference type="Proteomes" id="UP001597055">
    <property type="component" value="Unassembled WGS sequence"/>
</dbReference>
<protein>
    <submittedName>
        <fullName evidence="16">PA14 domain-containing protein</fullName>
    </submittedName>
</protein>
<dbReference type="InterPro" id="IPR021720">
    <property type="entry name" value="Malectin_dom"/>
</dbReference>
<feature type="domain" description="PA14" evidence="15">
    <location>
        <begin position="824"/>
        <end position="960"/>
    </location>
</feature>
<comment type="similarity">
    <text evidence="2">Belongs to the malectin family.</text>
</comment>
<dbReference type="CDD" id="cd11304">
    <property type="entry name" value="Cadherin_repeat"/>
    <property type="match status" value="1"/>
</dbReference>
<keyword evidence="8" id="KW-0325">Glycoprotein</keyword>
<evidence type="ECO:0000256" key="10">
    <source>
        <dbReference type="ARBA" id="ARBA00023295"/>
    </source>
</evidence>
<dbReference type="Gene3D" id="3.90.182.10">
    <property type="entry name" value="Toxin - Anthrax Protective Antigen,domain 1"/>
    <property type="match status" value="3"/>
</dbReference>
<dbReference type="InterPro" id="IPR037524">
    <property type="entry name" value="PA14/GLEYA"/>
</dbReference>
<dbReference type="SUPFAM" id="SSF49265">
    <property type="entry name" value="Fibronectin type III"/>
    <property type="match status" value="4"/>
</dbReference>
<dbReference type="InterPro" id="IPR036116">
    <property type="entry name" value="FN3_sf"/>
</dbReference>
<dbReference type="PANTHER" id="PTHR13460:SF0">
    <property type="entry name" value="MALECTIN"/>
    <property type="match status" value="1"/>
</dbReference>
<dbReference type="SUPFAM" id="SSF56988">
    <property type="entry name" value="Anthrax protective antigen"/>
    <property type="match status" value="4"/>
</dbReference>
<keyword evidence="4 13" id="KW-0732">Signal</keyword>
<evidence type="ECO:0000256" key="3">
    <source>
        <dbReference type="ARBA" id="ARBA00022692"/>
    </source>
</evidence>
<dbReference type="PROSITE" id="PS50853">
    <property type="entry name" value="FN3"/>
    <property type="match status" value="6"/>
</dbReference>
<dbReference type="InterPro" id="IPR011041">
    <property type="entry name" value="Quinoprot_gluc/sorb_DH_b-prop"/>
</dbReference>
<feature type="domain" description="Fibronectin type-III" evidence="14">
    <location>
        <begin position="1342"/>
        <end position="1441"/>
    </location>
</feature>
<dbReference type="InterPro" id="IPR032812">
    <property type="entry name" value="SbsA_Ig"/>
</dbReference>
<feature type="domain" description="Fibronectin type-III" evidence="14">
    <location>
        <begin position="627"/>
        <end position="720"/>
    </location>
</feature>
<evidence type="ECO:0000256" key="7">
    <source>
        <dbReference type="ARBA" id="ARBA00023136"/>
    </source>
</evidence>
<dbReference type="Pfam" id="PF13205">
    <property type="entry name" value="Big_5"/>
    <property type="match status" value="1"/>
</dbReference>
<comment type="caution">
    <text evidence="16">The sequence shown here is derived from an EMBL/GenBank/DDBJ whole genome shotgun (WGS) entry which is preliminary data.</text>
</comment>
<dbReference type="InterPro" id="IPR003961">
    <property type="entry name" value="FN3_dom"/>
</dbReference>
<dbReference type="InterPro" id="IPR011042">
    <property type="entry name" value="6-blade_b-propeller_TolB-like"/>
</dbReference>
<keyword evidence="5" id="KW-0256">Endoplasmic reticulum</keyword>
<keyword evidence="7" id="KW-0472">Membrane</keyword>
<dbReference type="InterPro" id="IPR039155">
    <property type="entry name" value="MLEC"/>
</dbReference>
<dbReference type="RefSeq" id="WP_204978446.1">
    <property type="nucleotide sequence ID" value="NZ_JBHTII010000001.1"/>
</dbReference>
<proteinExistence type="inferred from homology"/>
<evidence type="ECO:0000259" key="15">
    <source>
        <dbReference type="PROSITE" id="PS51820"/>
    </source>
</evidence>
<feature type="domain" description="PA14" evidence="15">
    <location>
        <begin position="1211"/>
        <end position="1348"/>
    </location>
</feature>
<dbReference type="InterPro" id="IPR008979">
    <property type="entry name" value="Galactose-bd-like_sf"/>
</dbReference>
<dbReference type="Pfam" id="PF07691">
    <property type="entry name" value="PA14"/>
    <property type="match status" value="4"/>
</dbReference>
<keyword evidence="9" id="KW-0119">Carbohydrate metabolism</keyword>
<feature type="chain" id="PRO_5045536242" evidence="13">
    <location>
        <begin position="41"/>
        <end position="3841"/>
    </location>
</feature>
<dbReference type="SUPFAM" id="SSF49785">
    <property type="entry name" value="Galactose-binding domain-like"/>
    <property type="match status" value="6"/>
</dbReference>
<feature type="region of interest" description="Disordered" evidence="12">
    <location>
        <begin position="3416"/>
        <end position="3440"/>
    </location>
</feature>
<dbReference type="CDD" id="cd00063">
    <property type="entry name" value="FN3"/>
    <property type="match status" value="2"/>
</dbReference>
<dbReference type="InterPro" id="IPR013783">
    <property type="entry name" value="Ig-like_fold"/>
</dbReference>
<dbReference type="SMART" id="SM00060">
    <property type="entry name" value="FN3"/>
    <property type="match status" value="6"/>
</dbReference>
<accession>A0ABW3AIK4</accession>
<keyword evidence="10" id="KW-0326">Glycosidase</keyword>
<keyword evidence="17" id="KW-1185">Reference proteome</keyword>
<keyword evidence="11" id="KW-0624">Polysaccharide degradation</keyword>
<feature type="region of interest" description="Disordered" evidence="12">
    <location>
        <begin position="151"/>
        <end position="171"/>
    </location>
</feature>
<feature type="domain" description="PA14" evidence="15">
    <location>
        <begin position="1082"/>
        <end position="1218"/>
    </location>
</feature>
<evidence type="ECO:0000313" key="16">
    <source>
        <dbReference type="EMBL" id="MFD0790610.1"/>
    </source>
</evidence>
<dbReference type="SUPFAM" id="SSF50952">
    <property type="entry name" value="Soluble quinoprotein glucose dehydrogenase"/>
    <property type="match status" value="1"/>
</dbReference>
<comment type="subcellular location">
    <subcellularLocation>
        <location evidence="1">Endoplasmic reticulum membrane</location>
        <topology evidence="1">Single-pass type I membrane protein</topology>
    </subcellularLocation>
</comment>
<dbReference type="PANTHER" id="PTHR13460">
    <property type="match status" value="1"/>
</dbReference>
<evidence type="ECO:0000256" key="1">
    <source>
        <dbReference type="ARBA" id="ARBA00004115"/>
    </source>
</evidence>
<dbReference type="InterPro" id="IPR011658">
    <property type="entry name" value="PA14_dom"/>
</dbReference>
<dbReference type="PROSITE" id="PS51820">
    <property type="entry name" value="PA14"/>
    <property type="match status" value="4"/>
</dbReference>
<evidence type="ECO:0000256" key="2">
    <source>
        <dbReference type="ARBA" id="ARBA00009141"/>
    </source>
</evidence>
<sequence length="3841" mass="399451">MRTRALSTVDADRAQGWTLPMRLTSILASAALIGSGVALAAPAAAVPLAEVPANPAQWATTPYSPLQPGEIAAVGNTATLEFDGTGGGLHASGDVDTGFTMVQPSSAVNPTAPSVLLDTEYYLPANLSVAGGNLNITATKGIAFEKWASTTPGNTDQKNRQDNTLGLGVDPGTSPIRLQTTVVNPAGIYNAAQAGVWFGADDDNFFKVAFMGTASSSSDTVRQVQLKREIAGVTSSAAVNEINIAQNGTVPVGQTVTLFMDVNPATLKVTGSYQIGSGAVTAIGTMDIPANFLDGSLLSSAAPEMPGVDAFGGVFATKRNMPEATPVTFSFSRFAMTELDTTAPGAPAGVTATATTGANELSWSAPADADLVGYRVYRSATAGVVAPTGANLISGATPITATSFADANVFVGQTWNYSVYAVDTSGNVSAGGSTSATTPVPAGDPLVKIDFTTAAGTAQPGYEKDAGAAYSDQTGSGWITVDDGQPFDFGLNTRVRAAADGVTDPRLLSLIHLQYGTSGNAQSPPNPANGIVTEEGVWERVVPNGRYNVLVAAGDTSGGNFDSSHNVVVEGEDAVSQFVGTPARPFIQGVVEVEVLDGKLTVAPTNGDNTKLAFLEIYELELFGPDAPADFSATLGEDAESVDLGWQAVDGAAGYNVYRSEVSPVGTEGEPLNAAPLTTTSFTDDTVVAGTTYFYTVVALGDGIPNSAPATEASVLVPSAPVEPVAPTGVSATAGEEDITITWGEVEGAVGYRVYRGASTPVSVEGEALSGAAALTTTEFVDTTAVPGLEYHYVVVALGAEDFVSGPSESVSATIEETTTPGECVASEWSGSFFHSTDLQGAAVAVDCFEDISLAHAQSGSPFAGVRGDNYSARFVKTIDDGAGTYTFSARADDGVRVLVDGELVIDEWSYSTDEYVATVTLGDGPHVVTVEYFQGWGGALLSFDYSVSVDTCSVTEWSGSFFHNTSLAGAPVETGCLDSVDIDHVQSGSPFAGVRGDNYSARFVKTIDEGAGTYTFTARADDGVRVLVDGELVIDEWSYSTDEYVAAVTLGDGPHVVTVEYFQGWGGALLSLDYSVTTNTCVASEWSGSFFHSTDLQGAAVAVDCFEDISLAHAQSGSPFAGVRGDNYSARFVKTIDDGAGTYTFSARADDGVRVLVDGELVIDEWSYSTDEYVATVTLGDGPHVVTVEYYQVWGGALLSFDYSVSVDTCSVTEWSGSFFHNTSLAGAPVETGCLDSVDIDHVQSGSPFAGVRGDNYSARFVKTIDEGAGTYTFTARADDGVRVLVDGELVIDEWSYSTDEYVAAVTLGDGPHVVTVEYFQGWGGALLSLDYEREGADVEAPTAPTALRTAQDGEDIVLEWDPSVSTDTVGYNVYRSTESGTTSAPGDKLNVALVTGTEFTDDTAEADTEYYYVVTAVDAAGNESEVSNEAIGMAETTPDTEAPAAPTALTATGGDATVSLEWTASASADAIGYQVYRGIQPGAVGLGELISGAAPVVGTTYVDSSVSNGTTYFYEVVAVDLAGNESGPSNEAIVAPRVPNTTDVKIDFTATNGVPVSGYFADWGQAYGARTSPNQGTGLTYGWVDNDGHELSLVGNGRDRGRAGIPDLVDSMIHMQYGDVTAGGNGVTTPGAWEIAVADGVYEVTFAVGDQPGAENIYDSLHAINVEGSAALESFQATTSAEFRTVTTTVGVFDGRLTIDALGGTNTKIGYVTITGLEFDQPVIERPLPLNRAQDADVNGGVSATIKTPFAGFGIDPTTMQGNIKLFKVSDGSEVSGTSQTSGGSDTMNFSPDAPLEPNTMYRYVVTDGVKDFLGNSWIPFTSVFTTAPEIIDPGDPGEFTPATNIAFDKIELPIAAGRYWASMAFGPDGKLYGSTIGQGIFRYTVNADGTLSNEENLGYAGEAMVGFLFDKSSTAGNLKLWITHTTANTGSESDEWASGVSLLTGANLENRKRVFTQLPRSLRDHLTNSMVYGPNDDIYVLQGSNTAAGDGDGSWGARGEKLLTAALLHFDPDHARVQQSIASASGNDPLNVRTEGVATPYDPYAPTAPLKIYATGIRNAYDLSYHSNGHLYVATNGTAGGGNSPGVNYNAATNTYTQVSAAGIPGFAQSNGRDLTAQCRARDARDPNFVPRSVPAIGNHPTQRDTLYDVVQGGYYGHPNPQRCEFVLHEGNVDSAPELWAGQGGSKYPVGVAPDDNFKPIAYDFEYNKSPNGTIEYKSNTFGGQLKGRLAIVRFSNNNDIIWLQTAPDGSILGGQTEVGIPGVANTTMSGVGGFNDPLEIIENPANGNLYVNQYNLGGNQQKLFLLRVPANQQAAKIGVSKSEAVFSAVKSNGNLAASVSAKKTDVESITLTNQSTETLAVSSAITGANAGEFSASGIPSTLAPGASATAQVTFTPGTTVGQRSAQLTLTAAGSSVSVGLYGLSLEGIEGGNEPTFNNVMGTLGYGINVGWTNLAGGMQAVAKGDEVLEPLFEKAGSGSITWRPLAHFAPPENLGFGWYTGDGAAADRRSLGGMDGTNTTNGGYQTLNPPVIAGSTMAFDPGAASFGLYYYSAYFNRYGFTEDRLNSPASDAHRARIYPAKNRSGVLIPNTYVVAFEDASNGDYQDYVFLVSGIKPVTDTGSGSDAIKVDFTTASGDLASGYIRDFGQAFGARTGADQGSGLTYGWKDLATENDVNLSVGGTIPGNARDRNTSQPDVRLDSIMHMQPSDVPNFNGTNVDAFWEMALPNGTYEVTVGVGDPNVGADAEVHRINLEGATAIAGFIPSGIQASSTRHSIATTQVQVADGFLTVDPIGGTNTKIAFIDIVPVTVDPGGDDPSDGAQVKVTFQTTGTTVPTGWTADTGAAFSSAAGFGWLNEATGQPVDRSNAARYRTTAGAGIAFPTDPRQQGFTIVDNSTVTTLTDGVWEYAVPNGTYEVAASVGDAQFIDSVHRVLAEGQPVINGFVPTAQTPFQVGVRTVTVTDGRLSISSDGTNTKLNWISIKGDGLGPVTPTVTAQIDFRPSGTTAPVGWVADNGFAYDAARGFGWYVDGAPFDRSNMTRNRTAPANGISYPSDVKLQTLILMQNVTTTGTTITGGTVGTWEYALPSGEYEVTVSAGDTTAVDSVHSMTAEGQTLMNGFTPTTAVPFATASTTVLVTDGKLTIVPTGVNTKMNWITITGTALADPAITVTANGSAVETSYDGGPATIALSAAVASGATLESLTYSIDGGEEEPYTEPFTISAAGSYTLEVTAVDSEDRSSSRTVELEVLDIGGTLRLTNQQVVRQAQGGAPLPGLYDDVLVMHRVNSLGTNPSHANLLFQDTATVALGNTGTKDLRITALTLGGPQAAQFELVNPPTLPLIIAPGQTASLTAKFIATSGSKGVRTATVTVASSDPAQPSKVIKLRGGYMGSPEGNSELTLQQIFTLFDSTTSSGSTGDSLGNGSENPGAPMDGDEVRSLQWKRLDSSKPVQAVQLGAFHGCCGQTENFNINGASATHAGAYGQAIYPLKSDGTKTAISTSPGGNFNIVVAGQTTNQANYMAIKMWPVKDAAGKTIPGAWFAGHDYIQSPSQCGTGPTNCDYQDNVYLITNALPVASSDTTAPAAPAAPTGTADATGVNLSWTASTDADLIGYRVERSAASTGPWTNVSGTGLVSGTTFRDTTAGPAATTHYRVVAVDASGNATAGASAPVDTSAITFQPLRFNAGGGAITVNGTSWAADPAIGTPGYRSYTNSNVTQISGTNDDALYFSTRSDNATSWGYDIPVPNGTYQVRLHFVEVYYGAPNSGPNNINARRFSINIENGQTGRANYSILQDVGPTALDIEQFTATVTDGKVDIDFTATANQPSINAFEIIRVP</sequence>
<evidence type="ECO:0000256" key="5">
    <source>
        <dbReference type="ARBA" id="ARBA00022824"/>
    </source>
</evidence>
<keyword evidence="6" id="KW-1133">Transmembrane helix</keyword>
<evidence type="ECO:0000256" key="13">
    <source>
        <dbReference type="SAM" id="SignalP"/>
    </source>
</evidence>
<dbReference type="Gene3D" id="2.60.40.10">
    <property type="entry name" value="Immunoglobulins"/>
    <property type="match status" value="8"/>
</dbReference>
<feature type="signal peptide" evidence="13">
    <location>
        <begin position="1"/>
        <end position="40"/>
    </location>
</feature>
<feature type="domain" description="PA14" evidence="15">
    <location>
        <begin position="953"/>
        <end position="1091"/>
    </location>
</feature>
<dbReference type="NCBIfam" id="NF012200">
    <property type="entry name" value="choice_anch_D"/>
    <property type="match status" value="2"/>
</dbReference>
<organism evidence="16 17">
    <name type="scientific">Microbacterium insulae</name>
    <dbReference type="NCBI Taxonomy" id="483014"/>
    <lineage>
        <taxon>Bacteria</taxon>
        <taxon>Bacillati</taxon>
        <taxon>Actinomycetota</taxon>
        <taxon>Actinomycetes</taxon>
        <taxon>Micrococcales</taxon>
        <taxon>Microbacteriaceae</taxon>
        <taxon>Microbacterium</taxon>
    </lineage>
</organism>
<feature type="domain" description="Fibronectin type-III" evidence="14">
    <location>
        <begin position="1444"/>
        <end position="1543"/>
    </location>
</feature>
<evidence type="ECO:0000256" key="8">
    <source>
        <dbReference type="ARBA" id="ARBA00023180"/>
    </source>
</evidence>
<reference evidence="17" key="1">
    <citation type="journal article" date="2019" name="Int. J. Syst. Evol. Microbiol.">
        <title>The Global Catalogue of Microorganisms (GCM) 10K type strain sequencing project: providing services to taxonomists for standard genome sequencing and annotation.</title>
        <authorList>
            <consortium name="The Broad Institute Genomics Platform"/>
            <consortium name="The Broad Institute Genome Sequencing Center for Infectious Disease"/>
            <person name="Wu L."/>
            <person name="Ma J."/>
        </authorList>
    </citation>
    <scope>NUCLEOTIDE SEQUENCE [LARGE SCALE GENOMIC DNA]</scope>
    <source>
        <strain evidence="17">CCUG 54523</strain>
    </source>
</reference>
<feature type="domain" description="Fibronectin type-III" evidence="14">
    <location>
        <begin position="343"/>
        <end position="441"/>
    </location>
</feature>
<evidence type="ECO:0000256" key="9">
    <source>
        <dbReference type="ARBA" id="ARBA00023277"/>
    </source>
</evidence>
<gene>
    <name evidence="16" type="ORF">ACFQ0P_09375</name>
</gene>
<dbReference type="Gene3D" id="2.120.10.30">
    <property type="entry name" value="TolB, C-terminal domain"/>
    <property type="match status" value="1"/>
</dbReference>
<keyword evidence="3" id="KW-0812">Transmembrane</keyword>
<evidence type="ECO:0000313" key="17">
    <source>
        <dbReference type="Proteomes" id="UP001597055"/>
    </source>
</evidence>
<evidence type="ECO:0000256" key="11">
    <source>
        <dbReference type="ARBA" id="ARBA00023326"/>
    </source>
</evidence>
<dbReference type="Gene3D" id="2.60.120.430">
    <property type="entry name" value="Galactose-binding lectin"/>
    <property type="match status" value="6"/>
</dbReference>
<feature type="domain" description="Fibronectin type-III" evidence="14">
    <location>
        <begin position="3586"/>
        <end position="3685"/>
    </location>
</feature>
<feature type="domain" description="Fibronectin type-III" evidence="14">
    <location>
        <begin position="723"/>
        <end position="818"/>
    </location>
</feature>
<dbReference type="EMBL" id="JBHTII010000001">
    <property type="protein sequence ID" value="MFD0790610.1"/>
    <property type="molecule type" value="Genomic_DNA"/>
</dbReference>
<evidence type="ECO:0000259" key="14">
    <source>
        <dbReference type="PROSITE" id="PS50853"/>
    </source>
</evidence>